<accession>A0A0G3HFN6</accession>
<evidence type="ECO:0000256" key="5">
    <source>
        <dbReference type="ARBA" id="ARBA00022989"/>
    </source>
</evidence>
<evidence type="ECO:0000256" key="3">
    <source>
        <dbReference type="ARBA" id="ARBA00022475"/>
    </source>
</evidence>
<dbReference type="Pfam" id="PF03773">
    <property type="entry name" value="ArsP_1"/>
    <property type="match status" value="1"/>
</dbReference>
<name>A0A0G3HFN6_9CORY</name>
<sequence length="372" mass="39660">MTETSSPVSVHEHDHAHHVTEQQRRQGLARTLPTWFIALAAVSAALLIYTQVVPTNWVGSVSNPFIKLPSDVEAWAAITIAVIIQAFPFLVLGVVVSAAISTFASGAFLQRIMPRDSFLAVPTASVSAVALPGCECASVPVSRSLMRSGLSPAASLAFLLAAPSLNPVVIVSTAVAFNAMIEMAWARFFASLLAVILAGWAWIILGDNRLMKDRLGEQTQEDIDHHRAEMQGRTAAQKWATFQAAALHDLTQAGSFLVLGAMVAGLVKVVIPAQWFLTLARQPALVILVMALFAILLSLCSEADAFVAASFTAVSPTAQLVFLVVGPVVDIKLIAMQGGSFGWAFTRRFVPIVLVCAILSASLVGMIIFGRF</sequence>
<evidence type="ECO:0000256" key="1">
    <source>
        <dbReference type="ARBA" id="ARBA00004651"/>
    </source>
</evidence>
<dbReference type="EMBL" id="CP011546">
    <property type="protein sequence ID" value="AKK12121.1"/>
    <property type="molecule type" value="Genomic_DNA"/>
</dbReference>
<protein>
    <submittedName>
        <fullName evidence="9">Putative permease</fullName>
    </submittedName>
</protein>
<evidence type="ECO:0000256" key="2">
    <source>
        <dbReference type="ARBA" id="ARBA00006386"/>
    </source>
</evidence>
<feature type="transmembrane region" description="Helical" evidence="8">
    <location>
        <begin position="153"/>
        <end position="177"/>
    </location>
</feature>
<dbReference type="PATRIC" id="fig|1072256.5.peg.2123"/>
<dbReference type="PANTHER" id="PTHR34184:SF4">
    <property type="entry name" value="UPF0718 PROTEIN YCGR"/>
    <property type="match status" value="1"/>
</dbReference>
<keyword evidence="3" id="KW-1003">Cell membrane</keyword>
<feature type="transmembrane region" description="Helical" evidence="8">
    <location>
        <begin position="74"/>
        <end position="104"/>
    </location>
</feature>
<comment type="similarity">
    <text evidence="2">Belongs to the UPF0718 family.</text>
</comment>
<comment type="subcellular location">
    <subcellularLocation>
        <location evidence="1">Cell membrane</location>
        <topology evidence="1">Multi-pass membrane protein</topology>
    </subcellularLocation>
</comment>
<proteinExistence type="inferred from homology"/>
<organism evidence="9 10">
    <name type="scientific">Corynebacterium uterequi</name>
    <dbReference type="NCBI Taxonomy" id="1072256"/>
    <lineage>
        <taxon>Bacteria</taxon>
        <taxon>Bacillati</taxon>
        <taxon>Actinomycetota</taxon>
        <taxon>Actinomycetes</taxon>
        <taxon>Mycobacteriales</taxon>
        <taxon>Corynebacteriaceae</taxon>
        <taxon>Corynebacterium</taxon>
    </lineage>
</organism>
<evidence type="ECO:0000256" key="8">
    <source>
        <dbReference type="SAM" id="Phobius"/>
    </source>
</evidence>
<feature type="transmembrane region" description="Helical" evidence="8">
    <location>
        <begin position="256"/>
        <end position="277"/>
    </location>
</feature>
<dbReference type="KEGG" id="cut:CUTER_10785"/>
<dbReference type="STRING" id="1072256.CUTER_10785"/>
<keyword evidence="4 8" id="KW-0812">Transmembrane</keyword>
<feature type="region of interest" description="Disordered" evidence="7">
    <location>
        <begin position="1"/>
        <end position="24"/>
    </location>
</feature>
<feature type="transmembrane region" description="Helical" evidence="8">
    <location>
        <begin position="283"/>
        <end position="300"/>
    </location>
</feature>
<feature type="transmembrane region" description="Helical" evidence="8">
    <location>
        <begin position="183"/>
        <end position="205"/>
    </location>
</feature>
<feature type="transmembrane region" description="Helical" evidence="8">
    <location>
        <begin position="32"/>
        <end position="54"/>
    </location>
</feature>
<dbReference type="Proteomes" id="UP000035548">
    <property type="component" value="Chromosome"/>
</dbReference>
<dbReference type="AlphaFoldDB" id="A0A0G3HFN6"/>
<evidence type="ECO:0000256" key="4">
    <source>
        <dbReference type="ARBA" id="ARBA00022692"/>
    </source>
</evidence>
<keyword evidence="10" id="KW-1185">Reference proteome</keyword>
<evidence type="ECO:0000256" key="7">
    <source>
        <dbReference type="SAM" id="MobiDB-lite"/>
    </source>
</evidence>
<evidence type="ECO:0000256" key="6">
    <source>
        <dbReference type="ARBA" id="ARBA00023136"/>
    </source>
</evidence>
<keyword evidence="6 8" id="KW-0472">Membrane</keyword>
<dbReference type="GO" id="GO:0005886">
    <property type="term" value="C:plasma membrane"/>
    <property type="evidence" value="ECO:0007669"/>
    <property type="project" value="UniProtKB-SubCell"/>
</dbReference>
<evidence type="ECO:0000313" key="10">
    <source>
        <dbReference type="Proteomes" id="UP000035548"/>
    </source>
</evidence>
<reference evidence="9 10" key="1">
    <citation type="journal article" date="2015" name="Genome Announc.">
        <title>Virulence Factor Genes Detected in the Complete Genome Sequence of Corynebacterium uterequi DSM 45634, Isolated from the Uterus of a Maiden Mare.</title>
        <authorList>
            <person name="Ruckert C."/>
            <person name="Kriete M."/>
            <person name="Jaenicke S."/>
            <person name="Winkler A."/>
            <person name="Tauch A."/>
        </authorList>
    </citation>
    <scope>NUCLEOTIDE SEQUENCE [LARGE SCALE GENOMIC DNA]</scope>
    <source>
        <strain evidence="9 10">DSM 45634</strain>
    </source>
</reference>
<feature type="transmembrane region" description="Helical" evidence="8">
    <location>
        <begin position="349"/>
        <end position="369"/>
    </location>
</feature>
<dbReference type="InterPro" id="IPR052923">
    <property type="entry name" value="UPF0718"/>
</dbReference>
<evidence type="ECO:0000313" key="9">
    <source>
        <dbReference type="EMBL" id="AKK12121.1"/>
    </source>
</evidence>
<dbReference type="RefSeq" id="WP_158408135.1">
    <property type="nucleotide sequence ID" value="NZ_CP011546.1"/>
</dbReference>
<feature type="compositionally biased region" description="Basic and acidic residues" evidence="7">
    <location>
        <begin position="10"/>
        <end position="24"/>
    </location>
</feature>
<gene>
    <name evidence="9" type="ORF">CUTER_10785</name>
</gene>
<dbReference type="PANTHER" id="PTHR34184">
    <property type="entry name" value="UPF0718 PROTEIN YCGR"/>
    <property type="match status" value="1"/>
</dbReference>
<keyword evidence="5 8" id="KW-1133">Transmembrane helix</keyword>
<reference evidence="10" key="2">
    <citation type="submission" date="2015-05" db="EMBL/GenBank/DDBJ databases">
        <title>Complete genome sequence of Corynebacterium uterequi DSM 45634, isolated from the uterus of a maiden mare.</title>
        <authorList>
            <person name="Ruckert C."/>
            <person name="Albersmeier A."/>
            <person name="Winkler A."/>
            <person name="Tauch A."/>
        </authorList>
    </citation>
    <scope>NUCLEOTIDE SEQUENCE [LARGE SCALE GENOMIC DNA]</scope>
    <source>
        <strain evidence="10">DSM 45634</strain>
    </source>
</reference>
<dbReference type="OrthoDB" id="9810876at2"/>
<dbReference type="InterPro" id="IPR005524">
    <property type="entry name" value="DUF318"/>
</dbReference>